<organism evidence="6 7">
    <name type="scientific">Thamnidium elegans</name>
    <dbReference type="NCBI Taxonomy" id="101142"/>
    <lineage>
        <taxon>Eukaryota</taxon>
        <taxon>Fungi</taxon>
        <taxon>Fungi incertae sedis</taxon>
        <taxon>Mucoromycota</taxon>
        <taxon>Mucoromycotina</taxon>
        <taxon>Mucoromycetes</taxon>
        <taxon>Mucorales</taxon>
        <taxon>Mucorineae</taxon>
        <taxon>Mucoraceae</taxon>
        <taxon>Thamnidium</taxon>
    </lineage>
</organism>
<dbReference type="SMART" id="SM00355">
    <property type="entry name" value="ZnF_C2H2"/>
    <property type="match status" value="4"/>
</dbReference>
<dbReference type="GO" id="GO:0017148">
    <property type="term" value="P:negative regulation of translation"/>
    <property type="evidence" value="ECO:0007669"/>
    <property type="project" value="InterPro"/>
</dbReference>
<dbReference type="InterPro" id="IPR041888">
    <property type="entry name" value="RING-HC_ZNF598/HEL2"/>
</dbReference>
<evidence type="ECO:0000259" key="5">
    <source>
        <dbReference type="PROSITE" id="PS50157"/>
    </source>
</evidence>
<dbReference type="InterPro" id="IPR013083">
    <property type="entry name" value="Znf_RING/FYVE/PHD"/>
</dbReference>
<keyword evidence="2" id="KW-0862">Zinc</keyword>
<feature type="domain" description="RING-type" evidence="4">
    <location>
        <begin position="35"/>
        <end position="75"/>
    </location>
</feature>
<dbReference type="GO" id="GO:0000932">
    <property type="term" value="C:P-body"/>
    <property type="evidence" value="ECO:0007669"/>
    <property type="project" value="TreeGrafter"/>
</dbReference>
<evidence type="ECO:0000313" key="6">
    <source>
        <dbReference type="EMBL" id="KAG2229554.1"/>
    </source>
</evidence>
<dbReference type="InterPro" id="IPR057634">
    <property type="entry name" value="PAH_ZNF598/HEL2"/>
</dbReference>
<dbReference type="SUPFAM" id="SSF57850">
    <property type="entry name" value="RING/U-box"/>
    <property type="match status" value="1"/>
</dbReference>
<dbReference type="Proteomes" id="UP000613177">
    <property type="component" value="Unassembled WGS sequence"/>
</dbReference>
<dbReference type="Pfam" id="PF25097">
    <property type="entry name" value="ARM_Cnot1"/>
    <property type="match status" value="1"/>
</dbReference>
<feature type="region of interest" description="Disordered" evidence="3">
    <location>
        <begin position="568"/>
        <end position="640"/>
    </location>
</feature>
<sequence length="1391" mass="159404">MEATSVQKNQRSQKTQTKSVPKKVESESEDEEELCFICTEPVTTFAVSECDHRTCHRCSLRLRALYETRNCAYCKAEQKVVIFTKEAEKLFEQYTIDDTPFTDKKLGIRFETQEMYKEAMHMLDFNCPKKECAESFKNWGELKQHVRKVHSLNICDLCSRHKKVFPYEQSLYTSAQLTKHHREGDKDFNKEDETGFTGHPECAFCKIRFFGDDELFVHCRDMHEQCFLCVRSGNRHEYYANYESLENHFKSDHAMCLYPQCLEKKFVVFDSAIDLKAHEVEVHGESLSGLQRSMQTDARRLELNFQYDSYRNQQQQRSNNNKKSSNNNNDNNNKKTKSNKAPTASGPSTPGASGPSTPAFSENEFPSMSSVAEVIPSLPRTIPGASTKKNKGKGLQKPAGFGALSSAPSTSSTTTTAVNLTRNSPTTDRLPGVVASHASFLSKVGNILETKEKVAEFRSLTGAYRKSNIGCEEYVNSIVKLTNNSIENSSKIFKGVEDLLDIEEKKWELVRVWRNKQTTMSQFPALDIREKVKPNASRVLVIKGPKQTNNNNKSKNVWDKVATAATVATTVNSRPSSARSSPQSSRPSSPRPSSPSSPGNTFRSPNKTSWSGSSKSETTKTDNFPSLKANTFPSLPSTSPKHQMILNMRRTASGQQVNNAWGGSEEGRESGVDESDSSSGKKKKDLFNFHTSFQSTDLFTTKVEQMLIELDRLLKQAGNLPFSLLPPHHDIILVMRQIPLLINQSAQPTLLRSVVEKVIFQLYQSNTGLSIEVYCRFLQTLIELSPSISKETISWILYSDDERKYNVWIITSLVKFGLIPLEEFDIQLAKQLNKEHIDLQLIEFTTELLQNCLLTMHPITLVEDHVLVINALKRLQTPKAMELIQDLKNRMIRNSQDDTFTLRLLLAEWTRVCRHSMTSNALYTHFAEKIISTITCDTERLCFFFRLCTETCIELYQPSRPQSIDAYTKLVGYMVRLQENYTSKITMTTHVLSVVVLVLAHQHETLSTQFNQKPFLKLLSSLFIELNQSTSQDKETNASFITVYSNTLYTLEPRHFSGFAFSWLQLFSHRLYLPLLLSLENQHNGWTICFKLMKAHLLFLKTLLRQRRHQGRQLGPSEKAFYQGTLRFLVVMLHDYPEFLCEHYLSFIQLLPSECIQLRNVILSSFPRDMILPDPFTTTLGYMAMTSLPPRLFIDEDAYYSLEEDQEDVFQLKELDSYLTSGKLTSVITNGVIHYIKNDQDQYDLEKIQQLVFYVGTKAKLDTTKSLSENPAIQIYKHLLSHLPTSHERYLLVNAIVDHLRYPNSHTYFFSMTLLHLFSTQTEFIKELITRVLLERLIVNRPHPWGLLTTFIQLIKEPHFTDHEFIQCSMHHSADIKRLFENVLKSTQQLQ</sequence>
<feature type="compositionally biased region" description="Low complexity" evidence="3">
    <location>
        <begin position="339"/>
        <end position="359"/>
    </location>
</feature>
<dbReference type="PROSITE" id="PS50157">
    <property type="entry name" value="ZINC_FINGER_C2H2_2"/>
    <property type="match status" value="1"/>
</dbReference>
<feature type="domain" description="C2H2-type" evidence="5">
    <location>
        <begin position="125"/>
        <end position="151"/>
    </location>
</feature>
<gene>
    <name evidence="6" type="ORF">INT48_006769</name>
</gene>
<dbReference type="InterPro" id="IPR013087">
    <property type="entry name" value="Znf_C2H2_type"/>
</dbReference>
<comment type="caution">
    <text evidence="6">The sequence shown here is derived from an EMBL/GenBank/DDBJ whole genome shotgun (WGS) entry which is preliminary data.</text>
</comment>
<dbReference type="GO" id="GO:0000288">
    <property type="term" value="P:nuclear-transcribed mRNA catabolic process, deadenylation-dependent decay"/>
    <property type="evidence" value="ECO:0007669"/>
    <property type="project" value="TreeGrafter"/>
</dbReference>
<dbReference type="InterPro" id="IPR055454">
    <property type="entry name" value="CNOT1-like_NOT1_connector"/>
</dbReference>
<evidence type="ECO:0000313" key="7">
    <source>
        <dbReference type="Proteomes" id="UP000613177"/>
    </source>
</evidence>
<keyword evidence="2" id="KW-0863">Zinc-finger</keyword>
<feature type="region of interest" description="Disordered" evidence="3">
    <location>
        <begin position="1"/>
        <end position="25"/>
    </location>
</feature>
<dbReference type="InterPro" id="IPR001841">
    <property type="entry name" value="Znf_RING"/>
</dbReference>
<dbReference type="PROSITE" id="PS50089">
    <property type="entry name" value="ZF_RING_2"/>
    <property type="match status" value="1"/>
</dbReference>
<feature type="compositionally biased region" description="Polar residues" evidence="3">
    <location>
        <begin position="418"/>
        <end position="427"/>
    </location>
</feature>
<dbReference type="InterPro" id="IPR056437">
    <property type="entry name" value="Znf-C2H2_ZNF598/HEL2"/>
</dbReference>
<dbReference type="Gene3D" id="3.30.40.10">
    <property type="entry name" value="Zinc/RING finger domain, C3HC4 (zinc finger)"/>
    <property type="match status" value="1"/>
</dbReference>
<dbReference type="Pfam" id="PF23202">
    <property type="entry name" value="PAH_ZNF598"/>
    <property type="match status" value="1"/>
</dbReference>
<feature type="region of interest" description="Disordered" evidence="3">
    <location>
        <begin position="310"/>
        <end position="364"/>
    </location>
</feature>
<dbReference type="EMBL" id="JAEPRE010000263">
    <property type="protein sequence ID" value="KAG2229554.1"/>
    <property type="molecule type" value="Genomic_DNA"/>
</dbReference>
<comment type="similarity">
    <text evidence="1">Belongs to the ZNF598/HEL2 family.</text>
</comment>
<feature type="region of interest" description="Disordered" evidence="3">
    <location>
        <begin position="380"/>
        <end position="430"/>
    </location>
</feature>
<dbReference type="GO" id="GO:0030015">
    <property type="term" value="C:CCR4-NOT core complex"/>
    <property type="evidence" value="ECO:0007669"/>
    <property type="project" value="InterPro"/>
</dbReference>
<dbReference type="GO" id="GO:0008270">
    <property type="term" value="F:zinc ion binding"/>
    <property type="evidence" value="ECO:0007669"/>
    <property type="project" value="UniProtKB-KW"/>
</dbReference>
<dbReference type="PANTHER" id="PTHR13162:SF8">
    <property type="entry name" value="CCR4-NOT TRANSCRIPTION COMPLEX SUBUNIT 1"/>
    <property type="match status" value="1"/>
</dbReference>
<protein>
    <recommendedName>
        <fullName evidence="8">RING-type E3 ubiquitin transferase</fullName>
    </recommendedName>
</protein>
<dbReference type="InterPro" id="IPR040398">
    <property type="entry name" value="Not1"/>
</dbReference>
<feature type="compositionally biased region" description="Low complexity" evidence="3">
    <location>
        <begin position="405"/>
        <end position="417"/>
    </location>
</feature>
<dbReference type="InterPro" id="IPR007196">
    <property type="entry name" value="CCR4-Not_Not1_C"/>
</dbReference>
<dbReference type="Pfam" id="PF25447">
    <property type="entry name" value="RING_ZNF598"/>
    <property type="match status" value="1"/>
</dbReference>
<proteinExistence type="inferred from homology"/>
<evidence type="ECO:0008006" key="8">
    <source>
        <dbReference type="Google" id="ProtNLM"/>
    </source>
</evidence>
<feature type="region of interest" description="Disordered" evidence="3">
    <location>
        <begin position="653"/>
        <end position="682"/>
    </location>
</feature>
<dbReference type="GO" id="GO:0060090">
    <property type="term" value="F:molecular adaptor activity"/>
    <property type="evidence" value="ECO:0007669"/>
    <property type="project" value="TreeGrafter"/>
</dbReference>
<dbReference type="CDD" id="cd16615">
    <property type="entry name" value="RING-HC_ZNF598"/>
    <property type="match status" value="1"/>
</dbReference>
<feature type="compositionally biased region" description="Low complexity" evidence="3">
    <location>
        <begin position="312"/>
        <end position="331"/>
    </location>
</feature>
<dbReference type="Gene3D" id="1.25.40.790">
    <property type="match status" value="1"/>
</dbReference>
<dbReference type="Pfam" id="PF23230">
    <property type="entry name" value="zf-C2H2_13"/>
    <property type="match status" value="1"/>
</dbReference>
<dbReference type="CDD" id="cd20710">
    <property type="entry name" value="NOT1_connector"/>
    <property type="match status" value="1"/>
</dbReference>
<keyword evidence="7" id="KW-1185">Reference proteome</keyword>
<name>A0A8H7VWC6_9FUNG</name>
<feature type="compositionally biased region" description="Polar residues" evidence="3">
    <location>
        <begin position="599"/>
        <end position="640"/>
    </location>
</feature>
<keyword evidence="2" id="KW-0479">Metal-binding</keyword>
<dbReference type="PANTHER" id="PTHR13162">
    <property type="entry name" value="CCR4-NOT TRANSCRIPTION COMPLEX"/>
    <property type="match status" value="1"/>
</dbReference>
<feature type="compositionally biased region" description="Low complexity" evidence="3">
    <location>
        <begin position="568"/>
        <end position="588"/>
    </location>
</feature>
<feature type="compositionally biased region" description="Polar residues" evidence="3">
    <location>
        <begin position="1"/>
        <end position="19"/>
    </location>
</feature>
<evidence type="ECO:0000259" key="4">
    <source>
        <dbReference type="PROSITE" id="PS50089"/>
    </source>
</evidence>
<evidence type="ECO:0000256" key="1">
    <source>
        <dbReference type="ARBA" id="ARBA00035113"/>
    </source>
</evidence>
<reference evidence="6" key="1">
    <citation type="submission" date="2021-01" db="EMBL/GenBank/DDBJ databases">
        <title>Metabolic potential, ecology and presence of endohyphal bacteria is reflected in genomic diversity of Mucoromycotina.</title>
        <authorList>
            <person name="Muszewska A."/>
            <person name="Okrasinska A."/>
            <person name="Steczkiewicz K."/>
            <person name="Drgas O."/>
            <person name="Orlowska M."/>
            <person name="Perlinska-Lenart U."/>
            <person name="Aleksandrzak-Piekarczyk T."/>
            <person name="Szatraj K."/>
            <person name="Zielenkiewicz U."/>
            <person name="Pilsyk S."/>
            <person name="Malc E."/>
            <person name="Mieczkowski P."/>
            <person name="Kruszewska J.S."/>
            <person name="Biernat P."/>
            <person name="Pawlowska J."/>
        </authorList>
    </citation>
    <scope>NUCLEOTIDE SEQUENCE</scope>
    <source>
        <strain evidence="6">WA0000018081</strain>
    </source>
</reference>
<accession>A0A8H7VWC6</accession>
<dbReference type="PROSITE" id="PS00028">
    <property type="entry name" value="ZINC_FINGER_C2H2_1"/>
    <property type="match status" value="2"/>
</dbReference>
<evidence type="ECO:0000256" key="3">
    <source>
        <dbReference type="SAM" id="MobiDB-lite"/>
    </source>
</evidence>
<evidence type="ECO:0000256" key="2">
    <source>
        <dbReference type="PROSITE-ProRule" id="PRU00042"/>
    </source>
</evidence>
<dbReference type="Gene3D" id="1.25.40.800">
    <property type="match status" value="1"/>
</dbReference>
<dbReference type="Pfam" id="PF04054">
    <property type="entry name" value="Not1"/>
    <property type="match status" value="1"/>
</dbReference>